<feature type="domain" description="PPE" evidence="3">
    <location>
        <begin position="86"/>
        <end position="194"/>
    </location>
</feature>
<dbReference type="SUPFAM" id="SSF140459">
    <property type="entry name" value="PE/PPE dimer-like"/>
    <property type="match status" value="1"/>
</dbReference>
<feature type="compositionally biased region" description="Low complexity" evidence="2">
    <location>
        <begin position="339"/>
        <end position="364"/>
    </location>
</feature>
<dbReference type="EMBL" id="FOAZ01000006">
    <property type="protein sequence ID" value="SEL14475.1"/>
    <property type="molecule type" value="Genomic_DNA"/>
</dbReference>
<evidence type="ECO:0000256" key="1">
    <source>
        <dbReference type="ARBA" id="ARBA00010652"/>
    </source>
</evidence>
<proteinExistence type="inferred from homology"/>
<dbReference type="InterPro" id="IPR000030">
    <property type="entry name" value="PPE_dom"/>
</dbReference>
<evidence type="ECO:0000256" key="2">
    <source>
        <dbReference type="SAM" id="MobiDB-lite"/>
    </source>
</evidence>
<feature type="region of interest" description="Disordered" evidence="2">
    <location>
        <begin position="318"/>
        <end position="400"/>
    </location>
</feature>
<evidence type="ECO:0000313" key="5">
    <source>
        <dbReference type="Proteomes" id="UP000183015"/>
    </source>
</evidence>
<comment type="similarity">
    <text evidence="1">Belongs to the mycobacterial PPE family.</text>
</comment>
<dbReference type="STRING" id="235985.SAMN05414137_10654"/>
<dbReference type="Pfam" id="PF00823">
    <property type="entry name" value="PPE"/>
    <property type="match status" value="1"/>
</dbReference>
<protein>
    <submittedName>
        <fullName evidence="4">PPE family protein</fullName>
    </submittedName>
</protein>
<evidence type="ECO:0000259" key="3">
    <source>
        <dbReference type="Pfam" id="PF00823"/>
    </source>
</evidence>
<dbReference type="AlphaFoldDB" id="A0A1H7MUW3"/>
<keyword evidence="5" id="KW-1185">Reference proteome</keyword>
<sequence>MSDIAGTGGTAGESAVAGPAVAGPAGDDGVVGAVVGAVESAVSDVVGGVLKAVDAQNLADRLWNRVLRANRGGHHRAGAFTTDFEAVPTLAGLRAMIETTDPAAVQAVADHWRHLHDELQDTAAQLTTHADNLLEHWNGPSAAAFRRQVQTLRTSLTNGAAHAANAAAATGGVAHALTVARTEMPPDPSLLDTVLRAVTSQTTDWKFKADAAKHGLAHALAADGAQLSAQEQARQQAVVVMERLGVAYNNATAQLDHPPTRTAATHARRVWPPEPVTAHASLLGQGPLRAGPAGIGSGALVGGGIPAAAPASGSPVWLGAPPPEVSPTAVTGVSEPSRAGGVAEAEPAAALGGPLGEGMRPSAGSGSGGSGRRNRTRYPLPADGDDWDAPPSANPPVIEA</sequence>
<dbReference type="InterPro" id="IPR038332">
    <property type="entry name" value="PPE_sf"/>
</dbReference>
<accession>A0A1H7MUW3</accession>
<dbReference type="Gene3D" id="1.20.1260.20">
    <property type="entry name" value="PPE superfamily"/>
    <property type="match status" value="1"/>
</dbReference>
<name>A0A1H7MUW3_STRJI</name>
<evidence type="ECO:0000313" key="4">
    <source>
        <dbReference type="EMBL" id="SEL14475.1"/>
    </source>
</evidence>
<gene>
    <name evidence="4" type="ORF">SAMN05414137_10654</name>
</gene>
<organism evidence="4 5">
    <name type="scientific">Streptacidiphilus jiangxiensis</name>
    <dbReference type="NCBI Taxonomy" id="235985"/>
    <lineage>
        <taxon>Bacteria</taxon>
        <taxon>Bacillati</taxon>
        <taxon>Actinomycetota</taxon>
        <taxon>Actinomycetes</taxon>
        <taxon>Kitasatosporales</taxon>
        <taxon>Streptomycetaceae</taxon>
        <taxon>Streptacidiphilus</taxon>
    </lineage>
</organism>
<dbReference type="Proteomes" id="UP000183015">
    <property type="component" value="Unassembled WGS sequence"/>
</dbReference>
<dbReference type="OrthoDB" id="3872984at2"/>
<dbReference type="RefSeq" id="WP_042447327.1">
    <property type="nucleotide sequence ID" value="NZ_BBPN01000012.1"/>
</dbReference>
<dbReference type="eggNOG" id="ENOG50303A2">
    <property type="taxonomic scope" value="Bacteria"/>
</dbReference>
<reference evidence="5" key="1">
    <citation type="submission" date="2016-10" db="EMBL/GenBank/DDBJ databases">
        <authorList>
            <person name="Varghese N."/>
        </authorList>
    </citation>
    <scope>NUCLEOTIDE SEQUENCE [LARGE SCALE GENOMIC DNA]</scope>
    <source>
        <strain evidence="5">DSM 45096 / BCRC 16803 / CGMCC 4.1857 / CIP 109030 / JCM 12277 / KCTC 19219 / NBRC 100920 / 33214</strain>
    </source>
</reference>